<evidence type="ECO:0000313" key="1">
    <source>
        <dbReference type="EMBL" id="NGP17795.1"/>
    </source>
</evidence>
<reference evidence="1 2" key="1">
    <citation type="submission" date="2020-02" db="EMBL/GenBank/DDBJ databases">
        <authorList>
            <person name="Khan S.A."/>
            <person name="Jeon C.O."/>
            <person name="Chun B.H."/>
        </authorList>
    </citation>
    <scope>NUCLEOTIDE SEQUENCE [LARGE SCALE GENOMIC DNA]</scope>
    <source>
        <strain evidence="1 2">H239</strain>
    </source>
</reference>
<dbReference type="EMBL" id="JAALFG010000002">
    <property type="protein sequence ID" value="NGP17795.1"/>
    <property type="molecule type" value="Genomic_DNA"/>
</dbReference>
<organism evidence="1 2">
    <name type="scientific">Devosia aurantiaca</name>
    <dbReference type="NCBI Taxonomy" id="2714858"/>
    <lineage>
        <taxon>Bacteria</taxon>
        <taxon>Pseudomonadati</taxon>
        <taxon>Pseudomonadota</taxon>
        <taxon>Alphaproteobacteria</taxon>
        <taxon>Hyphomicrobiales</taxon>
        <taxon>Devosiaceae</taxon>
        <taxon>Devosia</taxon>
    </lineage>
</organism>
<evidence type="ECO:0000313" key="2">
    <source>
        <dbReference type="Proteomes" id="UP000474802"/>
    </source>
</evidence>
<reference evidence="1 2" key="2">
    <citation type="submission" date="2020-03" db="EMBL/GenBank/DDBJ databases">
        <title>Devosia chinhatensis sp. nov., isolated from a hexachlorocyclohexane (HCH) dump site in India.</title>
        <authorList>
            <person name="Kumar M."/>
            <person name="Lal R."/>
        </authorList>
    </citation>
    <scope>NUCLEOTIDE SEQUENCE [LARGE SCALE GENOMIC DNA]</scope>
    <source>
        <strain evidence="1 2">H239</strain>
    </source>
</reference>
<sequence length="64" mass="6751">MNLHWTNLTASQRQALMMLCSNGPSTLPDELGEQLCNLGLAERTASSSYCVSALGATVPPATLN</sequence>
<dbReference type="Proteomes" id="UP000474802">
    <property type="component" value="Unassembled WGS sequence"/>
</dbReference>
<protein>
    <submittedName>
        <fullName evidence="1">Uncharacterized protein</fullName>
    </submittedName>
</protein>
<comment type="caution">
    <text evidence="1">The sequence shown here is derived from an EMBL/GenBank/DDBJ whole genome shotgun (WGS) entry which is preliminary data.</text>
</comment>
<dbReference type="AlphaFoldDB" id="A0A6M1SRG7"/>
<proteinExistence type="predicted"/>
<dbReference type="RefSeq" id="WP_164534047.1">
    <property type="nucleotide sequence ID" value="NZ_JAALFG010000002.1"/>
</dbReference>
<gene>
    <name evidence="1" type="ORF">G5575_09065</name>
</gene>
<keyword evidence="2" id="KW-1185">Reference proteome</keyword>
<name>A0A6M1SRG7_9HYPH</name>
<accession>A0A6M1SRG7</accession>